<dbReference type="Proteomes" id="UP000067738">
    <property type="component" value="Chromosome"/>
</dbReference>
<keyword evidence="1" id="KW-0812">Transmembrane</keyword>
<protein>
    <submittedName>
        <fullName evidence="2">Uncharacterized protein</fullName>
    </submittedName>
</protein>
<dbReference type="GeneID" id="60595005"/>
<sequence length="49" mass="5761">MKRNPIDQFLADPDNKAKLFRWMTYGMIITTFLITVGFLFFIIHLVGII</sequence>
<reference evidence="2 3" key="1">
    <citation type="submission" date="2015-04" db="EMBL/GenBank/DDBJ databases">
        <title>The complete genome sequence of the rumen methanogen Methanobrevibacter millerae SM9.</title>
        <authorList>
            <person name="Leahy S.C."/>
            <person name="Kelly W.J."/>
            <person name="Pacheco D.M."/>
            <person name="Li D."/>
            <person name="Altermann E."/>
            <person name="Attwood G.T."/>
        </authorList>
    </citation>
    <scope>NUCLEOTIDE SEQUENCE [LARGE SCALE GENOMIC DNA]</scope>
    <source>
        <strain evidence="2 3">SM9</strain>
    </source>
</reference>
<keyword evidence="1" id="KW-0472">Membrane</keyword>
<accession>A0A0U3CIK2</accession>
<dbReference type="RefSeq" id="WP_198144421.1">
    <property type="nucleotide sequence ID" value="NZ_CP011266.1"/>
</dbReference>
<organism evidence="2 3">
    <name type="scientific">Methanobrevibacter millerae</name>
    <dbReference type="NCBI Taxonomy" id="230361"/>
    <lineage>
        <taxon>Archaea</taxon>
        <taxon>Methanobacteriati</taxon>
        <taxon>Methanobacteriota</taxon>
        <taxon>Methanomada group</taxon>
        <taxon>Methanobacteria</taxon>
        <taxon>Methanobacteriales</taxon>
        <taxon>Methanobacteriaceae</taxon>
        <taxon>Methanobrevibacter</taxon>
    </lineage>
</organism>
<keyword evidence="1" id="KW-1133">Transmembrane helix</keyword>
<dbReference type="OrthoDB" id="76293at2157"/>
<evidence type="ECO:0000313" key="2">
    <source>
        <dbReference type="EMBL" id="ALT68380.1"/>
    </source>
</evidence>
<dbReference type="AlphaFoldDB" id="A0A0U3CIK2"/>
<dbReference type="KEGG" id="mmil:sm9_0581"/>
<dbReference type="EMBL" id="CP011266">
    <property type="protein sequence ID" value="ALT68380.1"/>
    <property type="molecule type" value="Genomic_DNA"/>
</dbReference>
<name>A0A0U3CIK2_9EURY</name>
<gene>
    <name evidence="2" type="ORF">sm9_0581</name>
</gene>
<keyword evidence="3" id="KW-1185">Reference proteome</keyword>
<proteinExistence type="predicted"/>
<feature type="transmembrane region" description="Helical" evidence="1">
    <location>
        <begin position="22"/>
        <end position="46"/>
    </location>
</feature>
<evidence type="ECO:0000313" key="3">
    <source>
        <dbReference type="Proteomes" id="UP000067738"/>
    </source>
</evidence>
<evidence type="ECO:0000256" key="1">
    <source>
        <dbReference type="SAM" id="Phobius"/>
    </source>
</evidence>